<keyword evidence="2" id="KW-0813">Transport</keyword>
<dbReference type="Gene3D" id="1.10.287.70">
    <property type="match status" value="1"/>
</dbReference>
<organism evidence="11 12">
    <name type="scientific">Gordonia mangrovi</name>
    <dbReference type="NCBI Taxonomy" id="2665643"/>
    <lineage>
        <taxon>Bacteria</taxon>
        <taxon>Bacillati</taxon>
        <taxon>Actinomycetota</taxon>
        <taxon>Actinomycetes</taxon>
        <taxon>Mycobacteriales</taxon>
        <taxon>Gordoniaceae</taxon>
        <taxon>Gordonia</taxon>
    </lineage>
</organism>
<reference evidence="11 12" key="1">
    <citation type="submission" date="2019-11" db="EMBL/GenBank/DDBJ databases">
        <title>Gordonia sp. nov., a novel actinobacterium isolated from mangrove soil in Hainan.</title>
        <authorList>
            <person name="Huang X."/>
            <person name="Xie Y."/>
            <person name="Chu X."/>
            <person name="Xiao K."/>
        </authorList>
    </citation>
    <scope>NUCLEOTIDE SEQUENCE [LARGE SCALE GENOMIC DNA]</scope>
    <source>
        <strain evidence="11 12">HNM0687</strain>
    </source>
</reference>
<dbReference type="PANTHER" id="PTHR11537">
    <property type="entry name" value="VOLTAGE-GATED POTASSIUM CHANNEL"/>
    <property type="match status" value="1"/>
</dbReference>
<feature type="transmembrane region" description="Helical" evidence="9">
    <location>
        <begin position="31"/>
        <end position="50"/>
    </location>
</feature>
<dbReference type="InterPro" id="IPR027359">
    <property type="entry name" value="Volt_channel_dom_sf"/>
</dbReference>
<dbReference type="EMBL" id="WMBR01000001">
    <property type="protein sequence ID" value="MXP21012.1"/>
    <property type="molecule type" value="Genomic_DNA"/>
</dbReference>
<evidence type="ECO:0000313" key="12">
    <source>
        <dbReference type="Proteomes" id="UP000475545"/>
    </source>
</evidence>
<evidence type="ECO:0000256" key="5">
    <source>
        <dbReference type="ARBA" id="ARBA00023065"/>
    </source>
</evidence>
<accession>A0A6L7GN30</accession>
<feature type="transmembrane region" description="Helical" evidence="9">
    <location>
        <begin position="131"/>
        <end position="151"/>
    </location>
</feature>
<dbReference type="Gene3D" id="1.20.5.110">
    <property type="match status" value="1"/>
</dbReference>
<evidence type="ECO:0000256" key="3">
    <source>
        <dbReference type="ARBA" id="ARBA00022692"/>
    </source>
</evidence>
<comment type="caution">
    <text evidence="11">The sequence shown here is derived from an EMBL/GenBank/DDBJ whole genome shotgun (WGS) entry which is preliminary data.</text>
</comment>
<evidence type="ECO:0000256" key="4">
    <source>
        <dbReference type="ARBA" id="ARBA00022989"/>
    </source>
</evidence>
<keyword evidence="7" id="KW-0407">Ion channel</keyword>
<feature type="transmembrane region" description="Helical" evidence="9">
    <location>
        <begin position="62"/>
        <end position="81"/>
    </location>
</feature>
<sequence length="259" mass="28389">MDTADTTSNRRRASAVGRHDSLAWWERRAEWPLVAMAILFLTAYSVQVLADPGSTMNTVLDVAIFMSWAVFAIDYIVRLAITPDRWSWFWRHLADLAIVVLPMLRPLRLLRLLILITVLQKALGGAIRGRVVIYTAASATLLIYVASLAIYETEGGLPDATITSFGEALWWSMTTVTTVGYGDYAPVTTTGRVIAGLLMLGGISVIGVVTATIASWIVQRVADDDEANAAATSAEIQTLRTEVAELRRDLARHREAAEV</sequence>
<evidence type="ECO:0000256" key="6">
    <source>
        <dbReference type="ARBA" id="ARBA00023136"/>
    </source>
</evidence>
<feature type="coiled-coil region" evidence="8">
    <location>
        <begin position="229"/>
        <end position="256"/>
    </location>
</feature>
<dbReference type="GO" id="GO:0005249">
    <property type="term" value="F:voltage-gated potassium channel activity"/>
    <property type="evidence" value="ECO:0007669"/>
    <property type="project" value="InterPro"/>
</dbReference>
<gene>
    <name evidence="11" type="ORF">GIY30_06540</name>
</gene>
<evidence type="ECO:0000256" key="7">
    <source>
        <dbReference type="ARBA" id="ARBA00023303"/>
    </source>
</evidence>
<dbReference type="InterPro" id="IPR013099">
    <property type="entry name" value="K_chnl_dom"/>
</dbReference>
<dbReference type="Proteomes" id="UP000475545">
    <property type="component" value="Unassembled WGS sequence"/>
</dbReference>
<evidence type="ECO:0000256" key="9">
    <source>
        <dbReference type="SAM" id="Phobius"/>
    </source>
</evidence>
<dbReference type="Gene3D" id="1.20.120.350">
    <property type="entry name" value="Voltage-gated potassium channels. Chain C"/>
    <property type="match status" value="1"/>
</dbReference>
<dbReference type="Pfam" id="PF07885">
    <property type="entry name" value="Ion_trans_2"/>
    <property type="match status" value="1"/>
</dbReference>
<dbReference type="SUPFAM" id="SSF81324">
    <property type="entry name" value="Voltage-gated potassium channels"/>
    <property type="match status" value="1"/>
</dbReference>
<keyword evidence="5" id="KW-0406">Ion transport</keyword>
<keyword evidence="4 9" id="KW-1133">Transmembrane helix</keyword>
<feature type="transmembrane region" description="Helical" evidence="9">
    <location>
        <begin position="193"/>
        <end position="218"/>
    </location>
</feature>
<dbReference type="InterPro" id="IPR028325">
    <property type="entry name" value="VG_K_chnl"/>
</dbReference>
<dbReference type="GO" id="GO:0008076">
    <property type="term" value="C:voltage-gated potassium channel complex"/>
    <property type="evidence" value="ECO:0007669"/>
    <property type="project" value="InterPro"/>
</dbReference>
<protein>
    <submittedName>
        <fullName evidence="11">Ion transporter</fullName>
    </submittedName>
</protein>
<dbReference type="RefSeq" id="WP_160901068.1">
    <property type="nucleotide sequence ID" value="NZ_CP102850.1"/>
</dbReference>
<evidence type="ECO:0000256" key="1">
    <source>
        <dbReference type="ARBA" id="ARBA00004141"/>
    </source>
</evidence>
<evidence type="ECO:0000256" key="8">
    <source>
        <dbReference type="SAM" id="Coils"/>
    </source>
</evidence>
<evidence type="ECO:0000256" key="2">
    <source>
        <dbReference type="ARBA" id="ARBA00022448"/>
    </source>
</evidence>
<dbReference type="PANTHER" id="PTHR11537:SF254">
    <property type="entry name" value="POTASSIUM VOLTAGE-GATED CHANNEL PROTEIN SHAB"/>
    <property type="match status" value="1"/>
</dbReference>
<feature type="domain" description="Potassium channel" evidence="10">
    <location>
        <begin position="141"/>
        <end position="218"/>
    </location>
</feature>
<evidence type="ECO:0000259" key="10">
    <source>
        <dbReference type="Pfam" id="PF07885"/>
    </source>
</evidence>
<dbReference type="GO" id="GO:0001508">
    <property type="term" value="P:action potential"/>
    <property type="evidence" value="ECO:0007669"/>
    <property type="project" value="TreeGrafter"/>
</dbReference>
<dbReference type="AlphaFoldDB" id="A0A6L7GN30"/>
<evidence type="ECO:0000313" key="11">
    <source>
        <dbReference type="EMBL" id="MXP21012.1"/>
    </source>
</evidence>
<proteinExistence type="predicted"/>
<keyword evidence="6 9" id="KW-0472">Membrane</keyword>
<keyword evidence="8" id="KW-0175">Coiled coil</keyword>
<name>A0A6L7GN30_9ACTN</name>
<comment type="subcellular location">
    <subcellularLocation>
        <location evidence="1">Membrane</location>
        <topology evidence="1">Multi-pass membrane protein</topology>
    </subcellularLocation>
</comment>
<keyword evidence="3 9" id="KW-0812">Transmembrane</keyword>
<keyword evidence="12" id="KW-1185">Reference proteome</keyword>